<keyword evidence="5" id="KW-0150">Chloroplast</keyword>
<feature type="domain" description="SUF system FeS cluster assembly SufBD core" evidence="3">
    <location>
        <begin position="195"/>
        <end position="437"/>
    </location>
</feature>
<dbReference type="PANTHER" id="PTHR30508">
    <property type="entry name" value="FES CLUSTER ASSEMBLY PROTEIN SUF"/>
    <property type="match status" value="1"/>
</dbReference>
<dbReference type="InterPro" id="IPR037284">
    <property type="entry name" value="SUF_FeS_clus_asmbl_SufBD_sf"/>
</dbReference>
<comment type="similarity">
    <text evidence="1">Belongs to the iron-sulfur cluster assembly SufBD family.</text>
</comment>
<dbReference type="InterPro" id="IPR045595">
    <property type="entry name" value="SufBD_N"/>
</dbReference>
<gene>
    <name evidence="5" type="primary">ycf24</name>
</gene>
<dbReference type="NCBIfam" id="NF008773">
    <property type="entry name" value="PRK11814.1"/>
    <property type="match status" value="1"/>
</dbReference>
<dbReference type="InterPro" id="IPR055346">
    <property type="entry name" value="Fe-S_cluster_assembly_SufBD"/>
</dbReference>
<dbReference type="EMBL" id="MK231134">
    <property type="protein sequence ID" value="QFV16917.1"/>
    <property type="molecule type" value="Genomic_DNA"/>
</dbReference>
<evidence type="ECO:0000256" key="1">
    <source>
        <dbReference type="ARBA" id="ARBA00043967"/>
    </source>
</evidence>
<accession>A0A5P9RTZ4</accession>
<dbReference type="Pfam" id="PF19295">
    <property type="entry name" value="SufBD_N"/>
    <property type="match status" value="1"/>
</dbReference>
<geneLocation type="chloroplast" evidence="5"/>
<dbReference type="Pfam" id="PF01458">
    <property type="entry name" value="SUFBD_core"/>
    <property type="match status" value="1"/>
</dbReference>
<sequence>MNQQLNLDRWLNREYAYGFSTSFDYEPFPIGLNEQIVKMISAKKCEPQFMLDFRLKAYHIWKQMPRPQWARVAYETINFEQILYYAAPSTTEDDVQSTLAKLGVKPSSKVALDPVFDSVSLGTGFHQALKDAGVIFCSISEAIQKYPSLVKKYLASVVPIGDNFFSALNSAVFSDGSFCYIPQDTACPMELSTYFRLQKEGSGQFERTLIIAEKGASVSYLEGCTAARYDRHQLHAAVVELIALDHASIKYSTVQNWYSGDQEGKGGIYNFVTKRGLCAGEGAKISWTQVETGSAITWKYPSCILAANNTRADFYSVALTDGYQQADTGSKMIHLGANSKSRIISKGICGGKSMNTYRGQVKMTSAAQKAWNHSQCDSLILGKKATANTYPYIEIANVSARVEHEATTTQIGEEQLFYLQQRGINVQDAVNQMVLGFCQQVFLQLPMEFATEVNELLTIKLEGNC</sequence>
<evidence type="ECO:0000313" key="6">
    <source>
        <dbReference type="EMBL" id="QFV17096.1"/>
    </source>
</evidence>
<evidence type="ECO:0000313" key="5">
    <source>
        <dbReference type="EMBL" id="QFV16917.1"/>
    </source>
</evidence>
<feature type="domain" description="SUF system FeS cluster assembly SufBD N-terminal" evidence="4">
    <location>
        <begin position="131"/>
        <end position="186"/>
    </location>
</feature>
<keyword evidence="5" id="KW-0934">Plastid</keyword>
<organism evidence="5">
    <name type="scientific">Cyanidioschyzon merolae</name>
    <name type="common">Red alga</name>
    <dbReference type="NCBI Taxonomy" id="45157"/>
    <lineage>
        <taxon>Eukaryota</taxon>
        <taxon>Rhodophyta</taxon>
        <taxon>Bangiophyceae</taxon>
        <taxon>Cyanidiales</taxon>
        <taxon>Cyanidiaceae</taxon>
        <taxon>Cyanidioschyzon</taxon>
    </lineage>
</organism>
<proteinExistence type="inferred from homology"/>
<name>A0A5P9RTZ4_CYAME</name>
<dbReference type="InterPro" id="IPR010231">
    <property type="entry name" value="SUF_FeS_clus_asmbl_SufB"/>
</dbReference>
<evidence type="ECO:0000259" key="4">
    <source>
        <dbReference type="Pfam" id="PF19295"/>
    </source>
</evidence>
<reference evidence="6" key="2">
    <citation type="submission" date="2018-11" db="EMBL/GenBank/DDBJ databases">
        <title>Complete Plastid Genome of Cyanidioschyzon merolae Isolate 5578.</title>
        <authorList>
            <person name="Bi G."/>
        </authorList>
    </citation>
    <scope>NUCLEOTIDE SEQUENCE</scope>
</reference>
<reference evidence="5" key="1">
    <citation type="submission" date="2018-11" db="EMBL/GenBank/DDBJ databases">
        <title>Complete Plastid Genome of Cyanidioschyzon merolae Isolate 5508.</title>
        <authorList>
            <person name="Bi G."/>
        </authorList>
    </citation>
    <scope>NUCLEOTIDE SEQUENCE</scope>
    <source>
        <strain evidence="5">5508</strain>
    </source>
</reference>
<protein>
    <recommendedName>
        <fullName evidence="2">Iron-sulfur cluster assembly SufBD family protein ycf24</fullName>
    </recommendedName>
</protein>
<dbReference type="PANTHER" id="PTHR30508:SF1">
    <property type="entry name" value="UPF0051 PROTEIN ABCI8, CHLOROPLASTIC-RELATED"/>
    <property type="match status" value="1"/>
</dbReference>
<dbReference type="AlphaFoldDB" id="A0A5P9RTZ4"/>
<dbReference type="OMA" id="YYSAPKQ"/>
<dbReference type="InterPro" id="IPR000825">
    <property type="entry name" value="SUF_FeS_clus_asmbl_SufBD_core"/>
</dbReference>
<evidence type="ECO:0000259" key="3">
    <source>
        <dbReference type="Pfam" id="PF01458"/>
    </source>
</evidence>
<evidence type="ECO:0000256" key="2">
    <source>
        <dbReference type="ARBA" id="ARBA00044134"/>
    </source>
</evidence>
<dbReference type="NCBIfam" id="TIGR01980">
    <property type="entry name" value="sufB"/>
    <property type="match status" value="1"/>
</dbReference>
<dbReference type="SUPFAM" id="SSF101960">
    <property type="entry name" value="Stabilizer of iron transporter SufD"/>
    <property type="match status" value="1"/>
</dbReference>
<dbReference type="EMBL" id="MK231135">
    <property type="protein sequence ID" value="QFV17096.1"/>
    <property type="molecule type" value="Genomic_DNA"/>
</dbReference>
<dbReference type="GO" id="GO:0016226">
    <property type="term" value="P:iron-sulfur cluster assembly"/>
    <property type="evidence" value="ECO:0007669"/>
    <property type="project" value="InterPro"/>
</dbReference>